<dbReference type="GO" id="GO:0005840">
    <property type="term" value="C:ribosome"/>
    <property type="evidence" value="ECO:0007669"/>
    <property type="project" value="UniProtKB-KW"/>
</dbReference>
<dbReference type="Proteomes" id="UP000823485">
    <property type="component" value="Unassembled WGS sequence"/>
</dbReference>
<keyword evidence="3 5" id="KW-0687">Ribonucleoprotein</keyword>
<reference evidence="6 7" key="1">
    <citation type="submission" date="2021-01" db="EMBL/GenBank/DDBJ databases">
        <title>Genomic Encyclopedia of Type Strains, Phase IV (KMG-IV): sequencing the most valuable type-strain genomes for metagenomic binning, comparative biology and taxonomic classification.</title>
        <authorList>
            <person name="Goeker M."/>
        </authorList>
    </citation>
    <scope>NUCLEOTIDE SEQUENCE [LARGE SCALE GENOMIC DNA]</scope>
    <source>
        <strain evidence="6 7">DSM 105453</strain>
    </source>
</reference>
<evidence type="ECO:0000256" key="3">
    <source>
        <dbReference type="ARBA" id="ARBA00023274"/>
    </source>
</evidence>
<evidence type="ECO:0000256" key="4">
    <source>
        <dbReference type="ARBA" id="ARBA00035176"/>
    </source>
</evidence>
<dbReference type="SUPFAM" id="SSF57829">
    <property type="entry name" value="Zn-binding ribosomal proteins"/>
    <property type="match status" value="1"/>
</dbReference>
<gene>
    <name evidence="5" type="primary">rpmG</name>
    <name evidence="6" type="ORF">JOC94_003936</name>
</gene>
<dbReference type="HAMAP" id="MF_00294">
    <property type="entry name" value="Ribosomal_bL33"/>
    <property type="match status" value="1"/>
</dbReference>
<dbReference type="RefSeq" id="WP_077111529.1">
    <property type="nucleotide sequence ID" value="NZ_JAFBFH010000035.1"/>
</dbReference>
<dbReference type="InterPro" id="IPR038584">
    <property type="entry name" value="Ribosomal_bL33_sf"/>
</dbReference>
<keyword evidence="2 5" id="KW-0689">Ribosomal protein</keyword>
<sequence length="49" mass="5659">MKKKITLACTECGLRNYTTDNSKDGSDKRLTLKKHCRHCNAHTLHQETK</sequence>
<dbReference type="Gene3D" id="2.20.28.120">
    <property type="entry name" value="Ribosomal protein L33"/>
    <property type="match status" value="1"/>
</dbReference>
<dbReference type="NCBIfam" id="NF001764">
    <property type="entry name" value="PRK00504.1"/>
    <property type="match status" value="1"/>
</dbReference>
<name>A0ABS2RB84_9BACI</name>
<dbReference type="NCBIfam" id="TIGR01023">
    <property type="entry name" value="rpmG_bact"/>
    <property type="match status" value="1"/>
</dbReference>
<protein>
    <recommendedName>
        <fullName evidence="4 5">Large ribosomal subunit protein bL33</fullName>
    </recommendedName>
</protein>
<proteinExistence type="inferred from homology"/>
<dbReference type="InterPro" id="IPR011332">
    <property type="entry name" value="Ribosomal_zn-bd"/>
</dbReference>
<dbReference type="InterPro" id="IPR001705">
    <property type="entry name" value="Ribosomal_bL33"/>
</dbReference>
<dbReference type="Pfam" id="PF00471">
    <property type="entry name" value="Ribosomal_L33"/>
    <property type="match status" value="1"/>
</dbReference>
<organism evidence="6 7">
    <name type="scientific">Siminovitchia thermophila</name>
    <dbReference type="NCBI Taxonomy" id="1245522"/>
    <lineage>
        <taxon>Bacteria</taxon>
        <taxon>Bacillati</taxon>
        <taxon>Bacillota</taxon>
        <taxon>Bacilli</taxon>
        <taxon>Bacillales</taxon>
        <taxon>Bacillaceae</taxon>
        <taxon>Siminovitchia</taxon>
    </lineage>
</organism>
<comment type="similarity">
    <text evidence="1 5">Belongs to the bacterial ribosomal protein bL33 family.</text>
</comment>
<dbReference type="EMBL" id="JAFBFH010000035">
    <property type="protein sequence ID" value="MBM7716912.1"/>
    <property type="molecule type" value="Genomic_DNA"/>
</dbReference>
<accession>A0ABS2RB84</accession>
<evidence type="ECO:0000256" key="1">
    <source>
        <dbReference type="ARBA" id="ARBA00007596"/>
    </source>
</evidence>
<keyword evidence="7" id="KW-1185">Reference proteome</keyword>
<evidence type="ECO:0000313" key="7">
    <source>
        <dbReference type="Proteomes" id="UP000823485"/>
    </source>
</evidence>
<comment type="caution">
    <text evidence="6">The sequence shown here is derived from an EMBL/GenBank/DDBJ whole genome shotgun (WGS) entry which is preliminary data.</text>
</comment>
<evidence type="ECO:0000256" key="5">
    <source>
        <dbReference type="HAMAP-Rule" id="MF_00294"/>
    </source>
</evidence>
<evidence type="ECO:0000313" key="6">
    <source>
        <dbReference type="EMBL" id="MBM7716912.1"/>
    </source>
</evidence>
<evidence type="ECO:0000256" key="2">
    <source>
        <dbReference type="ARBA" id="ARBA00022980"/>
    </source>
</evidence>